<feature type="transmembrane region" description="Helical" evidence="1">
    <location>
        <begin position="102"/>
        <end position="120"/>
    </location>
</feature>
<dbReference type="EMBL" id="AP025628">
    <property type="protein sequence ID" value="BDG61142.1"/>
    <property type="molecule type" value="Genomic_DNA"/>
</dbReference>
<sequence length="245" mass="25279">MHGIPLGAADSPWVIPLALGAGFLDGLNPCAITVLILFVGALLTTVGSAVAGGHAQVARLRIWTVAGGYITGVFLLYLLLGLGFLQFAWLAPLSRGHLATRVAGVGAVILGLAMAAEYFYPEGPVRVRTPDSLHGLVRRWTRPASGGAAFVAGVLIGLCTIPCGGGLYLAVGGVLALLENRAGALVLLLVYNVGFVLPLVLVVLAATSRAALLRISRWHVRSREALRLALGLLVTATGLLALALA</sequence>
<accession>A0AA35CKZ9</accession>
<dbReference type="Proteomes" id="UP001163687">
    <property type="component" value="Chromosome"/>
</dbReference>
<evidence type="ECO:0008006" key="4">
    <source>
        <dbReference type="Google" id="ProtNLM"/>
    </source>
</evidence>
<gene>
    <name evidence="2" type="ORF">caldi_22320</name>
</gene>
<name>A0AA35CKZ9_9FIRM</name>
<dbReference type="InterPro" id="IPR051790">
    <property type="entry name" value="Cytochrome_c-biogenesis_DsbD"/>
</dbReference>
<evidence type="ECO:0000313" key="2">
    <source>
        <dbReference type="EMBL" id="BDG61142.1"/>
    </source>
</evidence>
<feature type="transmembrane region" description="Helical" evidence="1">
    <location>
        <begin position="26"/>
        <end position="50"/>
    </location>
</feature>
<feature type="transmembrane region" description="Helical" evidence="1">
    <location>
        <begin position="182"/>
        <end position="204"/>
    </location>
</feature>
<dbReference type="KEGG" id="cmic:caldi_22320"/>
<feature type="transmembrane region" description="Helical" evidence="1">
    <location>
        <begin position="225"/>
        <end position="244"/>
    </location>
</feature>
<organism evidence="2 3">
    <name type="scientific">Caldinitratiruptor microaerophilus</name>
    <dbReference type="NCBI Taxonomy" id="671077"/>
    <lineage>
        <taxon>Bacteria</taxon>
        <taxon>Bacillati</taxon>
        <taxon>Bacillota</taxon>
        <taxon>Clostridia</taxon>
        <taxon>Eubacteriales</taxon>
        <taxon>Symbiobacteriaceae</taxon>
        <taxon>Caldinitratiruptor</taxon>
    </lineage>
</organism>
<evidence type="ECO:0000256" key="1">
    <source>
        <dbReference type="SAM" id="Phobius"/>
    </source>
</evidence>
<dbReference type="PANTHER" id="PTHR31272:SF9">
    <property type="entry name" value="BLL1027 PROTEIN"/>
    <property type="match status" value="1"/>
</dbReference>
<keyword evidence="1" id="KW-1133">Transmembrane helix</keyword>
<dbReference type="PANTHER" id="PTHR31272">
    <property type="entry name" value="CYTOCHROME C-TYPE BIOGENESIS PROTEIN HI_1454-RELATED"/>
    <property type="match status" value="1"/>
</dbReference>
<keyword evidence="1" id="KW-0472">Membrane</keyword>
<dbReference type="RefSeq" id="WP_264841816.1">
    <property type="nucleotide sequence ID" value="NZ_AP025628.1"/>
</dbReference>
<evidence type="ECO:0000313" key="3">
    <source>
        <dbReference type="Proteomes" id="UP001163687"/>
    </source>
</evidence>
<feature type="transmembrane region" description="Helical" evidence="1">
    <location>
        <begin position="62"/>
        <end position="90"/>
    </location>
</feature>
<keyword evidence="1" id="KW-0812">Transmembrane</keyword>
<proteinExistence type="predicted"/>
<protein>
    <recommendedName>
        <fullName evidence="4">Cytochrome C biogenesis protein transmembrane domain-containing protein</fullName>
    </recommendedName>
</protein>
<feature type="transmembrane region" description="Helical" evidence="1">
    <location>
        <begin position="148"/>
        <end position="170"/>
    </location>
</feature>
<reference evidence="2" key="1">
    <citation type="submission" date="2022-03" db="EMBL/GenBank/DDBJ databases">
        <title>Complete genome sequence of Caldinitratiruptor microaerophilus.</title>
        <authorList>
            <person name="Mukaiyama R."/>
            <person name="Nishiyama T."/>
            <person name="Ueda K."/>
        </authorList>
    </citation>
    <scope>NUCLEOTIDE SEQUENCE</scope>
    <source>
        <strain evidence="2">JCM 16183</strain>
    </source>
</reference>
<dbReference type="AlphaFoldDB" id="A0AA35CKZ9"/>
<keyword evidence="3" id="KW-1185">Reference proteome</keyword>